<protein>
    <recommendedName>
        <fullName evidence="3">DUF8175 domain-containing protein</fullName>
    </recommendedName>
</protein>
<keyword evidence="2" id="KW-0812">Transmembrane</keyword>
<feature type="domain" description="DUF8175" evidence="3">
    <location>
        <begin position="100"/>
        <end position="258"/>
    </location>
</feature>
<keyword evidence="2" id="KW-0472">Membrane</keyword>
<accession>A0A4U5WWZ4</accession>
<evidence type="ECO:0000256" key="2">
    <source>
        <dbReference type="SAM" id="Phobius"/>
    </source>
</evidence>
<feature type="region of interest" description="Disordered" evidence="1">
    <location>
        <begin position="75"/>
        <end position="113"/>
    </location>
</feature>
<comment type="caution">
    <text evidence="4">The sequence shown here is derived from an EMBL/GenBank/DDBJ whole genome shotgun (WGS) entry which is preliminary data.</text>
</comment>
<evidence type="ECO:0000313" key="5">
    <source>
        <dbReference type="Proteomes" id="UP000308632"/>
    </source>
</evidence>
<name>A0A4U5WWZ4_STRGB</name>
<proteinExistence type="predicted"/>
<feature type="region of interest" description="Disordered" evidence="1">
    <location>
        <begin position="1"/>
        <end position="51"/>
    </location>
</feature>
<dbReference type="InterPro" id="IPR058488">
    <property type="entry name" value="DUF8175"/>
</dbReference>
<feature type="region of interest" description="Disordered" evidence="1">
    <location>
        <begin position="252"/>
        <end position="271"/>
    </location>
</feature>
<organism evidence="4 5">
    <name type="scientific">Streptomyces galbus</name>
    <dbReference type="NCBI Taxonomy" id="33898"/>
    <lineage>
        <taxon>Bacteria</taxon>
        <taxon>Bacillati</taxon>
        <taxon>Actinomycetota</taxon>
        <taxon>Actinomycetes</taxon>
        <taxon>Kitasatosporales</taxon>
        <taxon>Streptomycetaceae</taxon>
        <taxon>Streptomyces</taxon>
    </lineage>
</organism>
<gene>
    <name evidence="4" type="ORF">E4U92_23250</name>
</gene>
<keyword evidence="2" id="KW-1133">Transmembrane helix</keyword>
<evidence type="ECO:0000259" key="3">
    <source>
        <dbReference type="Pfam" id="PF26526"/>
    </source>
</evidence>
<sequence length="287" mass="29454">MSPGDEHGYGEPARAGEDGGYVYGGGGGQTRLRVPDNDPYGGARRGGRSSSRSMVTVVGVVVLLIAAIAFANRGGDGSAGSPDTGRPNQKAAPTAASGAQPVRTKSGAGIPAGFARSQEGAQSAAANYAVALGSTGMFQPATRHTIVDAVYTTDAASRLRTALDQAYSAAFLAKMGLDAAGNAPQGNTFVSRVIPAGTTVLAYTDTSAQVSVWYVGLIGMSGQNSTDPVTTSWKTWTFDLRWADGDWKVVTDTQTDGPSPVPGDDKAATSDEISKAIEEYGGFTYAR</sequence>
<dbReference type="Proteomes" id="UP000308632">
    <property type="component" value="Unassembled WGS sequence"/>
</dbReference>
<feature type="compositionally biased region" description="Gly residues" evidence="1">
    <location>
        <begin position="18"/>
        <end position="29"/>
    </location>
</feature>
<reference evidence="4 5" key="1">
    <citation type="submission" date="2019-04" db="EMBL/GenBank/DDBJ databases">
        <title>Streptomyces lasaliensis sp.nov., an Actinomycete isolated from soil which produces the polyether antibiotic lasalocid.</title>
        <authorList>
            <person name="Erwin G."/>
            <person name="Haber C."/>
        </authorList>
    </citation>
    <scope>NUCLEOTIDE SEQUENCE [LARGE SCALE GENOMIC DNA]</scope>
    <source>
        <strain evidence="4 5">DSM 40089</strain>
    </source>
</reference>
<evidence type="ECO:0000313" key="4">
    <source>
        <dbReference type="EMBL" id="TKT06810.1"/>
    </source>
</evidence>
<dbReference type="Pfam" id="PF26526">
    <property type="entry name" value="DUF8175"/>
    <property type="match status" value="1"/>
</dbReference>
<feature type="transmembrane region" description="Helical" evidence="2">
    <location>
        <begin position="54"/>
        <end position="71"/>
    </location>
</feature>
<dbReference type="RefSeq" id="WP_137302402.1">
    <property type="nucleotide sequence ID" value="NZ_BMVD01000004.1"/>
</dbReference>
<evidence type="ECO:0000256" key="1">
    <source>
        <dbReference type="SAM" id="MobiDB-lite"/>
    </source>
</evidence>
<dbReference type="EMBL" id="SZPR01000019">
    <property type="protein sequence ID" value="TKT06810.1"/>
    <property type="molecule type" value="Genomic_DNA"/>
</dbReference>
<dbReference type="AlphaFoldDB" id="A0A4U5WWZ4"/>
<feature type="compositionally biased region" description="Basic and acidic residues" evidence="1">
    <location>
        <begin position="1"/>
        <end position="17"/>
    </location>
</feature>